<dbReference type="GO" id="GO:0030036">
    <property type="term" value="P:actin cytoskeleton organization"/>
    <property type="evidence" value="ECO:0007669"/>
    <property type="project" value="InterPro"/>
</dbReference>
<dbReference type="GO" id="GO:0005856">
    <property type="term" value="C:cytoskeleton"/>
    <property type="evidence" value="ECO:0007669"/>
    <property type="project" value="UniProtKB-SubCell"/>
</dbReference>
<dbReference type="OrthoDB" id="1060785at2759"/>
<keyword evidence="4" id="KW-1185">Reference proteome</keyword>
<dbReference type="GO" id="GO:0003779">
    <property type="term" value="F:actin binding"/>
    <property type="evidence" value="ECO:0007669"/>
    <property type="project" value="UniProtKB-KW"/>
</dbReference>
<feature type="region of interest" description="Disordered" evidence="2">
    <location>
        <begin position="324"/>
        <end position="344"/>
    </location>
</feature>
<dbReference type="Gene3D" id="6.10.280.150">
    <property type="match status" value="1"/>
</dbReference>
<dbReference type="GO" id="GO:0034237">
    <property type="term" value="F:protein kinase A regulatory subunit binding"/>
    <property type="evidence" value="ECO:0007669"/>
    <property type="project" value="TreeGrafter"/>
</dbReference>
<proteinExistence type="inferred from homology"/>
<evidence type="ECO:0000256" key="1">
    <source>
        <dbReference type="ARBA" id="ARBA00006993"/>
    </source>
</evidence>
<dbReference type="GO" id="GO:0071933">
    <property type="term" value="F:Arp2/3 complex binding"/>
    <property type="evidence" value="ECO:0007669"/>
    <property type="project" value="TreeGrafter"/>
</dbReference>
<dbReference type="InterPro" id="IPR028288">
    <property type="entry name" value="SCAR/WAVE_fam"/>
</dbReference>
<organism evidence="3 4">
    <name type="scientific">Achlya hypogyna</name>
    <name type="common">Oomycete</name>
    <name type="synonym">Protoachlya hypogyna</name>
    <dbReference type="NCBI Taxonomy" id="1202772"/>
    <lineage>
        <taxon>Eukaryota</taxon>
        <taxon>Sar</taxon>
        <taxon>Stramenopiles</taxon>
        <taxon>Oomycota</taxon>
        <taxon>Saprolegniomycetes</taxon>
        <taxon>Saprolegniales</taxon>
        <taxon>Achlyaceae</taxon>
        <taxon>Achlya</taxon>
    </lineage>
</organism>
<reference evidence="3 4" key="1">
    <citation type="journal article" date="2014" name="Genome Biol. Evol.">
        <title>The secreted proteins of Achlya hypogyna and Thraustotheca clavata identify the ancestral oomycete secretome and reveal gene acquisitions by horizontal gene transfer.</title>
        <authorList>
            <person name="Misner I."/>
            <person name="Blouin N."/>
            <person name="Leonard G."/>
            <person name="Richards T.A."/>
            <person name="Lane C.E."/>
        </authorList>
    </citation>
    <scope>NUCLEOTIDE SEQUENCE [LARGE SCALE GENOMIC DNA]</scope>
    <source>
        <strain evidence="3 4">ATCC 48635</strain>
    </source>
</reference>
<evidence type="ECO:0000256" key="2">
    <source>
        <dbReference type="SAM" id="MobiDB-lite"/>
    </source>
</evidence>
<evidence type="ECO:0008006" key="5">
    <source>
        <dbReference type="Google" id="ProtNLM"/>
    </source>
</evidence>
<evidence type="ECO:0000313" key="3">
    <source>
        <dbReference type="EMBL" id="OQR97848.1"/>
    </source>
</evidence>
<gene>
    <name evidence="3" type="ORF">ACHHYP_09844</name>
</gene>
<feature type="region of interest" description="Disordered" evidence="2">
    <location>
        <begin position="161"/>
        <end position="180"/>
    </location>
</feature>
<dbReference type="Proteomes" id="UP000243579">
    <property type="component" value="Unassembled WGS sequence"/>
</dbReference>
<protein>
    <recommendedName>
        <fullName evidence="5">Wiskott-Aldrich syndrome protein family member</fullName>
    </recommendedName>
</protein>
<dbReference type="PANTHER" id="PTHR12902">
    <property type="entry name" value="WASP-1"/>
    <property type="match status" value="1"/>
</dbReference>
<dbReference type="PANTHER" id="PTHR12902:SF1">
    <property type="entry name" value="WISKOTT-ALDRICH SYNDROME PROTEIN FAMILY MEMBER"/>
    <property type="match status" value="1"/>
</dbReference>
<feature type="region of interest" description="Disordered" evidence="2">
    <location>
        <begin position="199"/>
        <end position="233"/>
    </location>
</feature>
<sequence length="356" mass="38841">MPVAGRLVPPRHELASRVRPSRATAAEAMNQAHAASVTGILNQLSHVAAYANEVFEEIAAEAKRTSSRVLALGERVDALLADRLPAADLADNNAVVDEPIRFSRKTLPQTFRELYDACEKPPELDALDVYSKDGECRKKYSHPEYFLEEWLARETAKQEKALEEKTTRRKLKKEHRAKEAAPAPLLHVTTWREKYGTGEGAELRTRPPTVALTTREPSASVASREPPPSAEPELAPELIQEEAPEAEARTPPVHLPAVTASAAVEPMPIEEPSAIAVLLAASPEQPVPPVFEPPPPPATPPPPVVASKALLTKPVALLSEIQSGRTLRSREPAGPTPRVGRDDLLRQLQSVRCCER</sequence>
<dbReference type="Gene3D" id="1.20.5.340">
    <property type="match status" value="1"/>
</dbReference>
<accession>A0A1V9ZIN9</accession>
<dbReference type="GO" id="GO:2000601">
    <property type="term" value="P:positive regulation of Arp2/3 complex-mediated actin nucleation"/>
    <property type="evidence" value="ECO:0007669"/>
    <property type="project" value="TreeGrafter"/>
</dbReference>
<evidence type="ECO:0000313" key="4">
    <source>
        <dbReference type="Proteomes" id="UP000243579"/>
    </source>
</evidence>
<comment type="caution">
    <text evidence="3">The sequence shown here is derived from an EMBL/GenBank/DDBJ whole genome shotgun (WGS) entry which is preliminary data.</text>
</comment>
<dbReference type="STRING" id="1202772.A0A1V9ZIN9"/>
<comment type="similarity">
    <text evidence="1">Belongs to the SCAR/WAVE family.</text>
</comment>
<dbReference type="EMBL" id="JNBR01000095">
    <property type="protein sequence ID" value="OQR97848.1"/>
    <property type="molecule type" value="Genomic_DNA"/>
</dbReference>
<name>A0A1V9ZIN9_ACHHY</name>
<dbReference type="AlphaFoldDB" id="A0A1V9ZIN9"/>